<protein>
    <submittedName>
        <fullName evidence="8">Mannosyltransferase</fullName>
    </submittedName>
</protein>
<gene>
    <name evidence="8" type="ORF">BAU07_08720</name>
</gene>
<dbReference type="CDD" id="cd03293">
    <property type="entry name" value="ABC_NrtD_SsuB_transporters"/>
    <property type="match status" value="1"/>
</dbReference>
<dbReference type="InterPro" id="IPR003593">
    <property type="entry name" value="AAA+_ATPase"/>
</dbReference>
<proteinExistence type="inferred from homology"/>
<keyword evidence="9" id="KW-1185">Reference proteome</keyword>
<keyword evidence="3" id="KW-0472">Membrane</keyword>
<dbReference type="InterPro" id="IPR027417">
    <property type="entry name" value="P-loop_NTPase"/>
</dbReference>
<organism evidence="8 9">
    <name type="scientific">Bordetella flabilis</name>
    <dbReference type="NCBI Taxonomy" id="463014"/>
    <lineage>
        <taxon>Bacteria</taxon>
        <taxon>Pseudomonadati</taxon>
        <taxon>Pseudomonadota</taxon>
        <taxon>Betaproteobacteria</taxon>
        <taxon>Burkholderiales</taxon>
        <taxon>Alcaligenaceae</taxon>
        <taxon>Bordetella</taxon>
    </lineage>
</organism>
<accession>A0A193GCJ8</accession>
<dbReference type="InterPro" id="IPR050166">
    <property type="entry name" value="ABC_transporter_ATP-bind"/>
</dbReference>
<sequence length="288" mass="31746">MLRSIDTPGHSAGTQPQSATQPEALRFEGVTCTFASNEKRGQTYTAVRDVDLTIGEGEFVSVVGPTGCGKSTLLNVAAGLMRPSTGTLSVFGRPLVQGLNKDASYLFQVDALMPWKTAEDNIAAGLLFHGMPKAQALQIAREWLDRVGLSGHGRKYPHQMSGGMRKRAGLAQALALDPRILLMDEPFSALDIQTRHLMEDELLRLWSADRKSVIFVTHDLEEAISLSDRVIVLSAGPGTRPIAEFPIDLERPRQVAEIRMTQRFLQLHTEIWEVLRGEVLKSYASTRL</sequence>
<evidence type="ECO:0000256" key="2">
    <source>
        <dbReference type="ARBA" id="ARBA00022448"/>
    </source>
</evidence>
<dbReference type="AlphaFoldDB" id="A0A193GCJ8"/>
<keyword evidence="2" id="KW-0813">Transport</keyword>
<keyword evidence="8" id="KW-0808">Transferase</keyword>
<dbReference type="GO" id="GO:0016757">
    <property type="term" value="F:glycosyltransferase activity"/>
    <property type="evidence" value="ECO:0007669"/>
    <property type="project" value="UniProtKB-KW"/>
</dbReference>
<feature type="compositionally biased region" description="Polar residues" evidence="6">
    <location>
        <begin position="12"/>
        <end position="21"/>
    </location>
</feature>
<dbReference type="PANTHER" id="PTHR42788">
    <property type="entry name" value="TAURINE IMPORT ATP-BINDING PROTEIN-RELATED"/>
    <property type="match status" value="1"/>
</dbReference>
<keyword evidence="8" id="KW-0328">Glycosyltransferase</keyword>
<evidence type="ECO:0000256" key="3">
    <source>
        <dbReference type="ARBA" id="ARBA00022475"/>
    </source>
</evidence>
<dbReference type="Gene3D" id="3.40.50.300">
    <property type="entry name" value="P-loop containing nucleotide triphosphate hydrolases"/>
    <property type="match status" value="1"/>
</dbReference>
<dbReference type="EMBL" id="CP016172">
    <property type="protein sequence ID" value="ANN77181.1"/>
    <property type="molecule type" value="Genomic_DNA"/>
</dbReference>
<dbReference type="KEGG" id="bfz:BAU07_08720"/>
<evidence type="ECO:0000256" key="5">
    <source>
        <dbReference type="ARBA" id="ARBA00022840"/>
    </source>
</evidence>
<evidence type="ECO:0000256" key="1">
    <source>
        <dbReference type="ARBA" id="ARBA00005417"/>
    </source>
</evidence>
<dbReference type="InterPro" id="IPR017871">
    <property type="entry name" value="ABC_transporter-like_CS"/>
</dbReference>
<dbReference type="SMART" id="SM00382">
    <property type="entry name" value="AAA"/>
    <property type="match status" value="1"/>
</dbReference>
<reference evidence="8 9" key="1">
    <citation type="submission" date="2016-06" db="EMBL/GenBank/DDBJ databases">
        <title>Complete genome sequences of Bordetella bronchialis and Bordetella flabilis.</title>
        <authorList>
            <person name="LiPuma J.J."/>
            <person name="Spilker T."/>
        </authorList>
    </citation>
    <scope>NUCLEOTIDE SEQUENCE [LARGE SCALE GENOMIC DNA]</scope>
    <source>
        <strain evidence="8 9">AU10664</strain>
    </source>
</reference>
<dbReference type="Proteomes" id="UP000091926">
    <property type="component" value="Chromosome"/>
</dbReference>
<dbReference type="InterPro" id="IPR003439">
    <property type="entry name" value="ABC_transporter-like_ATP-bd"/>
</dbReference>
<comment type="similarity">
    <text evidence="1">Belongs to the ABC transporter superfamily.</text>
</comment>
<dbReference type="Pfam" id="PF00005">
    <property type="entry name" value="ABC_tran"/>
    <property type="match status" value="1"/>
</dbReference>
<dbReference type="GO" id="GO:0016887">
    <property type="term" value="F:ATP hydrolysis activity"/>
    <property type="evidence" value="ECO:0007669"/>
    <property type="project" value="InterPro"/>
</dbReference>
<evidence type="ECO:0000313" key="8">
    <source>
        <dbReference type="EMBL" id="ANN77181.1"/>
    </source>
</evidence>
<dbReference type="PANTHER" id="PTHR42788:SF13">
    <property type="entry name" value="ALIPHATIC SULFONATES IMPORT ATP-BINDING PROTEIN SSUB"/>
    <property type="match status" value="1"/>
</dbReference>
<dbReference type="SUPFAM" id="SSF52540">
    <property type="entry name" value="P-loop containing nucleoside triphosphate hydrolases"/>
    <property type="match status" value="1"/>
</dbReference>
<feature type="region of interest" description="Disordered" evidence="6">
    <location>
        <begin position="1"/>
        <end position="22"/>
    </location>
</feature>
<dbReference type="PROSITE" id="PS50893">
    <property type="entry name" value="ABC_TRANSPORTER_2"/>
    <property type="match status" value="1"/>
</dbReference>
<evidence type="ECO:0000313" key="9">
    <source>
        <dbReference type="Proteomes" id="UP000091926"/>
    </source>
</evidence>
<dbReference type="GO" id="GO:0005524">
    <property type="term" value="F:ATP binding"/>
    <property type="evidence" value="ECO:0007669"/>
    <property type="project" value="UniProtKB-KW"/>
</dbReference>
<feature type="domain" description="ABC transporter" evidence="7">
    <location>
        <begin position="25"/>
        <end position="260"/>
    </location>
</feature>
<keyword evidence="5" id="KW-0067">ATP-binding</keyword>
<dbReference type="PROSITE" id="PS00211">
    <property type="entry name" value="ABC_TRANSPORTER_1"/>
    <property type="match status" value="1"/>
</dbReference>
<dbReference type="STRING" id="463014.BAU07_08720"/>
<evidence type="ECO:0000256" key="4">
    <source>
        <dbReference type="ARBA" id="ARBA00022741"/>
    </source>
</evidence>
<name>A0A193GCJ8_9BORD</name>
<evidence type="ECO:0000256" key="6">
    <source>
        <dbReference type="SAM" id="MobiDB-lite"/>
    </source>
</evidence>
<dbReference type="OrthoDB" id="9783039at2"/>
<evidence type="ECO:0000259" key="7">
    <source>
        <dbReference type="PROSITE" id="PS50893"/>
    </source>
</evidence>
<keyword evidence="3" id="KW-1003">Cell membrane</keyword>
<keyword evidence="4" id="KW-0547">Nucleotide-binding</keyword>